<evidence type="ECO:0000313" key="2">
    <source>
        <dbReference type="EMBL" id="MBD0416666.1"/>
    </source>
</evidence>
<comment type="caution">
    <text evidence="2">The sequence shown here is derived from an EMBL/GenBank/DDBJ whole genome shotgun (WGS) entry which is preliminary data.</text>
</comment>
<proteinExistence type="predicted"/>
<reference evidence="2" key="1">
    <citation type="submission" date="2020-09" db="EMBL/GenBank/DDBJ databases">
        <title>Genome seq and assembly of Tianweitania sp.</title>
        <authorList>
            <person name="Chhetri G."/>
        </authorList>
    </citation>
    <scope>NUCLEOTIDE SEQUENCE</scope>
    <source>
        <strain evidence="2">Rool2</strain>
    </source>
</reference>
<dbReference type="AlphaFoldDB" id="A0A8J6U185"/>
<accession>A0A8J6U185</accession>
<name>A0A8J6U185_9HYPH</name>
<feature type="chain" id="PRO_5035251098" description="Lipoprotein" evidence="1">
    <location>
        <begin position="22"/>
        <end position="107"/>
    </location>
</feature>
<keyword evidence="3" id="KW-1185">Reference proteome</keyword>
<protein>
    <recommendedName>
        <fullName evidence="4">Lipoprotein</fullName>
    </recommendedName>
</protein>
<evidence type="ECO:0000313" key="3">
    <source>
        <dbReference type="Proteomes" id="UP000643405"/>
    </source>
</evidence>
<sequence>MKKLVLLLAASLSACTTYSQGVDSEVYSSRPYDLAPCAEVVRERDALAAQYPNLPPDRTERRALGAFATIPDFRSAQEKEMRAIKGKLSAMDRAIERRGCRNPKNTG</sequence>
<keyword evidence="1" id="KW-0732">Signal</keyword>
<dbReference type="PROSITE" id="PS51257">
    <property type="entry name" value="PROKAR_LIPOPROTEIN"/>
    <property type="match status" value="1"/>
</dbReference>
<dbReference type="Proteomes" id="UP000643405">
    <property type="component" value="Unassembled WGS sequence"/>
</dbReference>
<evidence type="ECO:0000256" key="1">
    <source>
        <dbReference type="SAM" id="SignalP"/>
    </source>
</evidence>
<dbReference type="RefSeq" id="WP_188166103.1">
    <property type="nucleotide sequence ID" value="NZ_JACVVX010000006.1"/>
</dbReference>
<evidence type="ECO:0008006" key="4">
    <source>
        <dbReference type="Google" id="ProtNLM"/>
    </source>
</evidence>
<organism evidence="2 3">
    <name type="scientific">Oryzicola mucosus</name>
    <dbReference type="NCBI Taxonomy" id="2767425"/>
    <lineage>
        <taxon>Bacteria</taxon>
        <taxon>Pseudomonadati</taxon>
        <taxon>Pseudomonadota</taxon>
        <taxon>Alphaproteobacteria</taxon>
        <taxon>Hyphomicrobiales</taxon>
        <taxon>Phyllobacteriaceae</taxon>
        <taxon>Oryzicola</taxon>
    </lineage>
</organism>
<dbReference type="EMBL" id="JACVVX010000006">
    <property type="protein sequence ID" value="MBD0416666.1"/>
    <property type="molecule type" value="Genomic_DNA"/>
</dbReference>
<gene>
    <name evidence="2" type="ORF">ICI42_18595</name>
</gene>
<feature type="signal peptide" evidence="1">
    <location>
        <begin position="1"/>
        <end position="21"/>
    </location>
</feature>